<evidence type="ECO:0000313" key="13">
    <source>
        <dbReference type="Proteomes" id="UP000275078"/>
    </source>
</evidence>
<dbReference type="OrthoDB" id="10261524at2759"/>
<keyword evidence="5" id="KW-0735">Signal-anchor</keyword>
<accession>A0A3N4IBY5</accession>
<keyword evidence="13" id="KW-1185">Reference proteome</keyword>
<evidence type="ECO:0000256" key="9">
    <source>
        <dbReference type="PIRNR" id="PIRNR016089"/>
    </source>
</evidence>
<evidence type="ECO:0000256" key="2">
    <source>
        <dbReference type="ARBA" id="ARBA00009289"/>
    </source>
</evidence>
<dbReference type="InterPro" id="IPR007653">
    <property type="entry name" value="SPC3"/>
</dbReference>
<dbReference type="STRING" id="1160509.A0A3N4IBY5"/>
<dbReference type="GO" id="GO:0045047">
    <property type="term" value="P:protein targeting to ER"/>
    <property type="evidence" value="ECO:0007669"/>
    <property type="project" value="TreeGrafter"/>
</dbReference>
<comment type="similarity">
    <text evidence="2 9">Belongs to the SPCS3 family.</text>
</comment>
<name>A0A3N4IBY5_ASCIM</name>
<keyword evidence="3 11" id="KW-0812">Transmembrane</keyword>
<evidence type="ECO:0000256" key="7">
    <source>
        <dbReference type="ARBA" id="ARBA00023136"/>
    </source>
</evidence>
<evidence type="ECO:0000256" key="6">
    <source>
        <dbReference type="ARBA" id="ARBA00022989"/>
    </source>
</evidence>
<keyword evidence="7 9" id="KW-0472">Membrane</keyword>
<feature type="compositionally biased region" description="Basic and acidic residues" evidence="10">
    <location>
        <begin position="199"/>
        <end position="216"/>
    </location>
</feature>
<dbReference type="Pfam" id="PF04573">
    <property type="entry name" value="SPC22"/>
    <property type="match status" value="1"/>
</dbReference>
<keyword evidence="6 11" id="KW-1133">Transmembrane helix</keyword>
<evidence type="ECO:0000256" key="8">
    <source>
        <dbReference type="ARBA" id="ARBA00045670"/>
    </source>
</evidence>
<dbReference type="GO" id="GO:0005787">
    <property type="term" value="C:signal peptidase complex"/>
    <property type="evidence" value="ECO:0007669"/>
    <property type="project" value="UniProtKB-UniRule"/>
</dbReference>
<dbReference type="GO" id="GO:0006465">
    <property type="term" value="P:signal peptide processing"/>
    <property type="evidence" value="ECO:0007669"/>
    <property type="project" value="UniProtKB-UniRule"/>
</dbReference>
<feature type="transmembrane region" description="Helical" evidence="11">
    <location>
        <begin position="12"/>
        <end position="33"/>
    </location>
</feature>
<gene>
    <name evidence="12" type="ORF">BJ508DRAFT_374862</name>
</gene>
<proteinExistence type="inferred from homology"/>
<reference evidence="12 13" key="1">
    <citation type="journal article" date="2018" name="Nat. Ecol. Evol.">
        <title>Pezizomycetes genomes reveal the molecular basis of ectomycorrhizal truffle lifestyle.</title>
        <authorList>
            <person name="Murat C."/>
            <person name="Payen T."/>
            <person name="Noel B."/>
            <person name="Kuo A."/>
            <person name="Morin E."/>
            <person name="Chen J."/>
            <person name="Kohler A."/>
            <person name="Krizsan K."/>
            <person name="Balestrini R."/>
            <person name="Da Silva C."/>
            <person name="Montanini B."/>
            <person name="Hainaut M."/>
            <person name="Levati E."/>
            <person name="Barry K.W."/>
            <person name="Belfiori B."/>
            <person name="Cichocki N."/>
            <person name="Clum A."/>
            <person name="Dockter R.B."/>
            <person name="Fauchery L."/>
            <person name="Guy J."/>
            <person name="Iotti M."/>
            <person name="Le Tacon F."/>
            <person name="Lindquist E.A."/>
            <person name="Lipzen A."/>
            <person name="Malagnac F."/>
            <person name="Mello A."/>
            <person name="Molinier V."/>
            <person name="Miyauchi S."/>
            <person name="Poulain J."/>
            <person name="Riccioni C."/>
            <person name="Rubini A."/>
            <person name="Sitrit Y."/>
            <person name="Splivallo R."/>
            <person name="Traeger S."/>
            <person name="Wang M."/>
            <person name="Zifcakova L."/>
            <person name="Wipf D."/>
            <person name="Zambonelli A."/>
            <person name="Paolocci F."/>
            <person name="Nowrousian M."/>
            <person name="Ottonello S."/>
            <person name="Baldrian P."/>
            <person name="Spatafora J.W."/>
            <person name="Henrissat B."/>
            <person name="Nagy L.G."/>
            <person name="Aury J.M."/>
            <person name="Wincker P."/>
            <person name="Grigoriev I.V."/>
            <person name="Bonfante P."/>
            <person name="Martin F.M."/>
        </authorList>
    </citation>
    <scope>NUCLEOTIDE SEQUENCE [LARGE SCALE GENOMIC DNA]</scope>
    <source>
        <strain evidence="12 13">RN42</strain>
    </source>
</reference>
<dbReference type="Proteomes" id="UP000275078">
    <property type="component" value="Unassembled WGS sequence"/>
</dbReference>
<dbReference type="PANTHER" id="PTHR12804:SF0">
    <property type="entry name" value="SIGNAL PEPTIDASE COMPLEX SUBUNIT 3"/>
    <property type="match status" value="1"/>
</dbReference>
<comment type="subcellular location">
    <subcellularLocation>
        <location evidence="1">Endoplasmic reticulum membrane</location>
        <topology evidence="1">Single-pass type II membrane protein</topology>
    </subcellularLocation>
</comment>
<dbReference type="EMBL" id="ML119663">
    <property type="protein sequence ID" value="RPA83599.1"/>
    <property type="molecule type" value="Genomic_DNA"/>
</dbReference>
<dbReference type="PANTHER" id="PTHR12804">
    <property type="entry name" value="MICROSOMAL SIGNAL PEPTIDASE 23 KD SUBUNIT SPC22/23"/>
    <property type="match status" value="1"/>
</dbReference>
<evidence type="ECO:0000256" key="1">
    <source>
        <dbReference type="ARBA" id="ARBA00004648"/>
    </source>
</evidence>
<keyword evidence="4 9" id="KW-0256">Endoplasmic reticulum</keyword>
<evidence type="ECO:0000256" key="10">
    <source>
        <dbReference type="SAM" id="MobiDB-lite"/>
    </source>
</evidence>
<dbReference type="AlphaFoldDB" id="A0A3N4IBY5"/>
<dbReference type="PIRSF" id="PIRSF016089">
    <property type="entry name" value="SPC22"/>
    <property type="match status" value="1"/>
</dbReference>
<evidence type="ECO:0000256" key="4">
    <source>
        <dbReference type="ARBA" id="ARBA00022824"/>
    </source>
</evidence>
<evidence type="ECO:0000313" key="12">
    <source>
        <dbReference type="EMBL" id="RPA83599.1"/>
    </source>
</evidence>
<protein>
    <recommendedName>
        <fullName evidence="9">Signal peptidase subunit 3</fullName>
    </recommendedName>
</protein>
<evidence type="ECO:0000256" key="5">
    <source>
        <dbReference type="ARBA" id="ARBA00022968"/>
    </source>
</evidence>
<evidence type="ECO:0000256" key="11">
    <source>
        <dbReference type="SAM" id="Phobius"/>
    </source>
</evidence>
<sequence>MHSSSTRFQNIFSFFTTVAFTVAGVIALSSFVFPTHTTATGSIRTVQIAPGRQNQYGTLGRRQEFAHIKFDLHTDLTPLFHYNTKQVFLYLTTTYPGDSNKYANNTVIIWDKIVPNNAKSKTKLALKNQRAKYPFNDISGKFASGDRKAELRLEYNIQPHVGALVWGTIKDADTGSNILADFVLEDTAKAIKSKKSGKAKADAEATKARETLKEDL</sequence>
<comment type="function">
    <text evidence="8">Essential component of the signal peptidase complex (SPC) which catalyzes the cleavage of N-terminal signal sequences from nascent proteins as they are translocated into the lumen of the endoplasmic reticulum. Essential for the SPC catalytic activity, possibly by stabilizing and positioning the active center of the complex close to the lumenal surface. Essential for viability.</text>
</comment>
<feature type="region of interest" description="Disordered" evidence="10">
    <location>
        <begin position="195"/>
        <end position="216"/>
    </location>
</feature>
<evidence type="ECO:0000256" key="3">
    <source>
        <dbReference type="ARBA" id="ARBA00022692"/>
    </source>
</evidence>
<organism evidence="12 13">
    <name type="scientific">Ascobolus immersus RN42</name>
    <dbReference type="NCBI Taxonomy" id="1160509"/>
    <lineage>
        <taxon>Eukaryota</taxon>
        <taxon>Fungi</taxon>
        <taxon>Dikarya</taxon>
        <taxon>Ascomycota</taxon>
        <taxon>Pezizomycotina</taxon>
        <taxon>Pezizomycetes</taxon>
        <taxon>Pezizales</taxon>
        <taxon>Ascobolaceae</taxon>
        <taxon>Ascobolus</taxon>
    </lineage>
</organism>